<keyword evidence="4" id="KW-0732">Signal</keyword>
<dbReference type="SUPFAM" id="SSF52058">
    <property type="entry name" value="L domain-like"/>
    <property type="match status" value="2"/>
</dbReference>
<dbReference type="PANTHER" id="PTHR46652:SF3">
    <property type="entry name" value="LEUCINE-RICH REPEAT-CONTAINING PROTEIN 9"/>
    <property type="match status" value="1"/>
</dbReference>
<dbReference type="RefSeq" id="WP_208427870.1">
    <property type="nucleotide sequence ID" value="NZ_JAEPRJ010000001.1"/>
</dbReference>
<dbReference type="InterPro" id="IPR050836">
    <property type="entry name" value="SDS22/Internalin_LRR"/>
</dbReference>
<evidence type="ECO:0000313" key="5">
    <source>
        <dbReference type="EMBL" id="MBK5896285.1"/>
    </source>
</evidence>
<dbReference type="InterPro" id="IPR025875">
    <property type="entry name" value="Leu-rich_rpt_4"/>
</dbReference>
<evidence type="ECO:0000256" key="3">
    <source>
        <dbReference type="SAM" id="MobiDB-lite"/>
    </source>
</evidence>
<reference evidence="5 6" key="1">
    <citation type="submission" date="2021-01" db="EMBL/GenBank/DDBJ databases">
        <title>Isolation and description of Catonella massiliensis sp. nov., a novel Catonella species, isolated from a stable periodontitis subject.</title>
        <authorList>
            <person name="Antezack A."/>
            <person name="Boxberger M."/>
            <person name="La Scola B."/>
            <person name="Monnet-Corti V."/>
        </authorList>
    </citation>
    <scope>NUCLEOTIDE SEQUENCE [LARGE SCALE GENOMIC DNA]</scope>
    <source>
        <strain evidence="5 6">Marseille-Q4567</strain>
    </source>
</reference>
<feature type="signal peptide" evidence="4">
    <location>
        <begin position="1"/>
        <end position="27"/>
    </location>
</feature>
<dbReference type="Gene3D" id="3.80.10.10">
    <property type="entry name" value="Ribonuclease Inhibitor"/>
    <property type="match status" value="2"/>
</dbReference>
<protein>
    <submittedName>
        <fullName evidence="5">Leucine-rich repeat domain-containing protein</fullName>
    </submittedName>
</protein>
<feature type="chain" id="PRO_5047486127" evidence="4">
    <location>
        <begin position="28"/>
        <end position="1203"/>
    </location>
</feature>
<evidence type="ECO:0000256" key="4">
    <source>
        <dbReference type="SAM" id="SignalP"/>
    </source>
</evidence>
<dbReference type="SMART" id="SM00365">
    <property type="entry name" value="LRR_SD22"/>
    <property type="match status" value="9"/>
</dbReference>
<gene>
    <name evidence="5" type="ORF">JJN12_00580</name>
</gene>
<dbReference type="Proteomes" id="UP000604730">
    <property type="component" value="Unassembled WGS sequence"/>
</dbReference>
<feature type="region of interest" description="Disordered" evidence="3">
    <location>
        <begin position="367"/>
        <end position="392"/>
    </location>
</feature>
<organism evidence="5 6">
    <name type="scientific">Catonella massiliensis</name>
    <dbReference type="NCBI Taxonomy" id="2799636"/>
    <lineage>
        <taxon>Bacteria</taxon>
        <taxon>Bacillati</taxon>
        <taxon>Bacillota</taxon>
        <taxon>Clostridia</taxon>
        <taxon>Lachnospirales</taxon>
        <taxon>Lachnospiraceae</taxon>
        <taxon>Catonella</taxon>
    </lineage>
</organism>
<accession>A0ABS1IWL0</accession>
<dbReference type="InterPro" id="IPR003591">
    <property type="entry name" value="Leu-rich_rpt_typical-subtyp"/>
</dbReference>
<keyword evidence="1" id="KW-0433">Leucine-rich repeat</keyword>
<dbReference type="EMBL" id="JAEPRJ010000001">
    <property type="protein sequence ID" value="MBK5896285.1"/>
    <property type="molecule type" value="Genomic_DNA"/>
</dbReference>
<dbReference type="PANTHER" id="PTHR46652">
    <property type="entry name" value="LEUCINE-RICH REPEAT AND IQ DOMAIN-CONTAINING PROTEIN 1-RELATED"/>
    <property type="match status" value="1"/>
</dbReference>
<evidence type="ECO:0000256" key="1">
    <source>
        <dbReference type="ARBA" id="ARBA00022614"/>
    </source>
</evidence>
<name>A0ABS1IWL0_9FIRM</name>
<keyword evidence="2" id="KW-0677">Repeat</keyword>
<dbReference type="InterPro" id="IPR032675">
    <property type="entry name" value="LRR_dom_sf"/>
</dbReference>
<dbReference type="SMART" id="SM00369">
    <property type="entry name" value="LRR_TYP"/>
    <property type="match status" value="9"/>
</dbReference>
<dbReference type="PROSITE" id="PS51450">
    <property type="entry name" value="LRR"/>
    <property type="match status" value="8"/>
</dbReference>
<sequence length="1203" mass="131613">MKSKKVKLLAGTLAAALVIGSFSTNYAGAEVRDITGAVAAKKKKTVSKKKTRVVVKTASELNNALKNSANKEIRLKTDKKITLNLKGNHKGVKLIISAPKAEITNKGRFKIIEINGKKWVEKAKGNGLVVKSAKTGIEVSKNAKAAYIRFLKSGAKAHVSVNGEVKSLIVDKKAELKLTGKTELVSIVVNAGGTKITSGVQIEITATKNTEAVLKKGAEGSSVKASDNKVKVVVKNETKEEVFVENAAGDETVLESGAYKELKNGIVADKGKSGNSLDNTVSLNDDTTPLGDVNTGISTGSTLINAGNVMGLASDEDKYAPIEDKLLLKVINKNIDKDRADDQRVTKEEMASLKVISIFLGEDGKPKVSQGEFLGGEDDDRPSESILGNPRSLKDTPDFKFMVSRGIKSIKGLEYAVNLEQIKLNENEIADISPLRNLKKLKYIELQRNRIVDVSPLAGLTELRYLKLYNNLIEDVTPLAGLTKLKGLDLHYNVTVTKEEGKEVKSKGITEVSEAIKDMKELEFLDLSANRITNVKGLENLTHIKDLDLSGNNITDYRGLGEYLAERYIKVANEEPGWSLNFSGQTTDFNEKVFVSNGKAEFDNPFLGIDELDASLSKIAEDDVQFFMGVEAKKYGDDIKAVYDKATNKIKLEVSNKLVDTLKLLGTEEITVPLVISDIAGMGFSVQNVKLNFTKGKTVQFEDNNLKEYLLALLKGYKGDEERDDMKGEYVIKLTDTSFRKNPKDTEIYESEMAKIEALTFTGWDKDYENEITVKSIKGLEKAVNLKMLTFSSSDIPEAGDIRYSASSISDLNPLKDLKKLEFLRLSHNNIEDVTPLKELTNLKHLYISHNRIADVSSLGKLTNLVDFDISINYIADVSVAKNYNKMTMFNAIRNKITDISALKDITGLLILNVKQNDVKDIDCIKDLVKLETLNLEDNKNLGGIKVIKNLTKLKELNLNNCGIDDADVTGDIFAGLNGVVEIDLSNNRLTSVDFLANCTELNNLYLDNNKLTSLDVLRGKTKLTALRFSGNEVSDITPLAGNTGLTELRFSKNNVEDIAVISAFSELGSIELNGNKVYDFTPLSGLTSLYEAVIDGQNVDYKGEAAKVSDLTAEMDSPVKGLASIGAANIKAASSDSNIQVALEEGKIKFTLNETAGAELKAKGEKKIDLTLSFRNEKDFSYLSFPDGEPNNSITVKGIVLK</sequence>
<evidence type="ECO:0000313" key="6">
    <source>
        <dbReference type="Proteomes" id="UP000604730"/>
    </source>
</evidence>
<dbReference type="InterPro" id="IPR001611">
    <property type="entry name" value="Leu-rich_rpt"/>
</dbReference>
<evidence type="ECO:0000256" key="2">
    <source>
        <dbReference type="ARBA" id="ARBA00022737"/>
    </source>
</evidence>
<proteinExistence type="predicted"/>
<dbReference type="Pfam" id="PF13516">
    <property type="entry name" value="LRR_6"/>
    <property type="match status" value="1"/>
</dbReference>
<keyword evidence="6" id="KW-1185">Reference proteome</keyword>
<dbReference type="Pfam" id="PF12799">
    <property type="entry name" value="LRR_4"/>
    <property type="match status" value="4"/>
</dbReference>
<comment type="caution">
    <text evidence="5">The sequence shown here is derived from an EMBL/GenBank/DDBJ whole genome shotgun (WGS) entry which is preliminary data.</text>
</comment>